<sequence length="51" mass="5613">MTLSEAILWPGTKACEKVGIDPEGEAGLLRWLVNTLVYLVVGLIFVWIVVV</sequence>
<feature type="transmembrane region" description="Helical" evidence="1">
    <location>
        <begin position="31"/>
        <end position="50"/>
    </location>
</feature>
<dbReference type="Proteomes" id="UP000198977">
    <property type="component" value="Unassembled WGS sequence"/>
</dbReference>
<keyword evidence="1" id="KW-1133">Transmembrane helix</keyword>
<reference evidence="2 3" key="1">
    <citation type="submission" date="2016-10" db="EMBL/GenBank/DDBJ databases">
        <authorList>
            <person name="de Groot N.N."/>
        </authorList>
    </citation>
    <scope>NUCLEOTIDE SEQUENCE [LARGE SCALE GENOMIC DNA]</scope>
    <source>
        <strain evidence="2 3">DSM 11443</strain>
    </source>
</reference>
<proteinExistence type="predicted"/>
<accession>A0A1I1WQJ6</accession>
<evidence type="ECO:0000256" key="1">
    <source>
        <dbReference type="SAM" id="Phobius"/>
    </source>
</evidence>
<evidence type="ECO:0000313" key="2">
    <source>
        <dbReference type="EMBL" id="SFD95693.1"/>
    </source>
</evidence>
<keyword evidence="3" id="KW-1185">Reference proteome</keyword>
<organism evidence="2 3">
    <name type="scientific">Sulfitobacter brevis</name>
    <dbReference type="NCBI Taxonomy" id="74348"/>
    <lineage>
        <taxon>Bacteria</taxon>
        <taxon>Pseudomonadati</taxon>
        <taxon>Pseudomonadota</taxon>
        <taxon>Alphaproteobacteria</taxon>
        <taxon>Rhodobacterales</taxon>
        <taxon>Roseobacteraceae</taxon>
        <taxon>Sulfitobacter</taxon>
    </lineage>
</organism>
<dbReference type="STRING" id="74348.SAMN04488523_10425"/>
<evidence type="ECO:0000313" key="3">
    <source>
        <dbReference type="Proteomes" id="UP000198977"/>
    </source>
</evidence>
<dbReference type="AlphaFoldDB" id="A0A1I1WQJ6"/>
<gene>
    <name evidence="2" type="ORF">SAMN04488523_10425</name>
</gene>
<dbReference type="RefSeq" id="WP_177209427.1">
    <property type="nucleotide sequence ID" value="NZ_FOMW01000004.1"/>
</dbReference>
<keyword evidence="1" id="KW-0472">Membrane</keyword>
<dbReference type="EMBL" id="FOMW01000004">
    <property type="protein sequence ID" value="SFD95693.1"/>
    <property type="molecule type" value="Genomic_DNA"/>
</dbReference>
<protein>
    <submittedName>
        <fullName evidence="2">Uncharacterized protein</fullName>
    </submittedName>
</protein>
<keyword evidence="1" id="KW-0812">Transmembrane</keyword>
<name>A0A1I1WQJ6_9RHOB</name>